<feature type="repeat" description="ARM" evidence="6">
    <location>
        <begin position="64"/>
        <end position="107"/>
    </location>
</feature>
<keyword evidence="8" id="KW-1185">Reference proteome</keyword>
<feature type="repeat" description="ARM" evidence="6">
    <location>
        <begin position="276"/>
        <end position="318"/>
    </location>
</feature>
<evidence type="ECO:0000313" key="8">
    <source>
        <dbReference type="Proteomes" id="UP001165289"/>
    </source>
</evidence>
<sequence length="465" mass="51297">MDVSAGGHDSATSEVNLNKLCDKLRCLIVTAQSDDQIAQLEAIRSARKLLSKENALIDEFIKSGIVPILVESLRCHDNPNIQLEVTWALTNITSGTSQQTRVVIECGAVPLLIELLSSLNQDLCEQAVWALGNIAADNPECRDLVISHGIIPPLLIFINPHTPISFLRNVTRTICILCRNKNPPPPFESVCKFLPFLLELVRHEYNEVKADACWALFFLSDGLDVQMQVVINSGIIPFLVPLLEHHEVKIVMPALRTLGNIVTGSDEQTQVVIDNGILHKLQSLLTHHEENIVREAVWTLTNITVGSKEQVQAVIDSGLIPPLVKLLGNEEFIILKHAAEAVSNFTFSGTPNQIKYLVSQEAIPPLCSLLEVNDLEVIQVVLEGLLNILRHSGEEQIKVVNSIEESGGLNTIENLQLHDSPDINEPANTIIDQYFPGGDGIDGLAPDGGNNQYFLQHGEYMNFHF</sequence>
<evidence type="ECO:0000256" key="1">
    <source>
        <dbReference type="ARBA" id="ARBA00010394"/>
    </source>
</evidence>
<gene>
    <name evidence="7" type="ORF">LOD99_1172</name>
</gene>
<dbReference type="EMBL" id="JAKMXF010000144">
    <property type="protein sequence ID" value="KAI6656373.1"/>
    <property type="molecule type" value="Genomic_DNA"/>
</dbReference>
<dbReference type="SUPFAM" id="SSF48371">
    <property type="entry name" value="ARM repeat"/>
    <property type="match status" value="1"/>
</dbReference>
<dbReference type="Gene3D" id="1.25.10.10">
    <property type="entry name" value="Leucine-rich Repeat Variant"/>
    <property type="match status" value="1"/>
</dbReference>
<dbReference type="InterPro" id="IPR024931">
    <property type="entry name" value="Importin_alpha"/>
</dbReference>
<dbReference type="GO" id="GO:0005737">
    <property type="term" value="C:cytoplasm"/>
    <property type="evidence" value="ECO:0007669"/>
    <property type="project" value="InterPro"/>
</dbReference>
<accession>A0AAV7K5Q9</accession>
<dbReference type="Pfam" id="PF00514">
    <property type="entry name" value="Arm"/>
    <property type="match status" value="7"/>
</dbReference>
<dbReference type="AlphaFoldDB" id="A0AAV7K5Q9"/>
<organism evidence="7 8">
    <name type="scientific">Oopsacas minuta</name>
    <dbReference type="NCBI Taxonomy" id="111878"/>
    <lineage>
        <taxon>Eukaryota</taxon>
        <taxon>Metazoa</taxon>
        <taxon>Porifera</taxon>
        <taxon>Hexactinellida</taxon>
        <taxon>Hexasterophora</taxon>
        <taxon>Lyssacinosida</taxon>
        <taxon>Leucopsacidae</taxon>
        <taxon>Oopsacas</taxon>
    </lineage>
</organism>
<dbReference type="SMART" id="SM00185">
    <property type="entry name" value="ARM"/>
    <property type="match status" value="8"/>
</dbReference>
<evidence type="ECO:0000256" key="3">
    <source>
        <dbReference type="ARBA" id="ARBA00022737"/>
    </source>
</evidence>
<evidence type="ECO:0000313" key="7">
    <source>
        <dbReference type="EMBL" id="KAI6656373.1"/>
    </source>
</evidence>
<dbReference type="PROSITE" id="PS50176">
    <property type="entry name" value="ARM_REPEAT"/>
    <property type="match status" value="5"/>
</dbReference>
<keyword evidence="3" id="KW-0677">Repeat</keyword>
<keyword evidence="4 5" id="KW-0653">Protein transport</keyword>
<evidence type="ECO:0000256" key="4">
    <source>
        <dbReference type="ARBA" id="ARBA00022927"/>
    </source>
</evidence>
<evidence type="ECO:0000256" key="6">
    <source>
        <dbReference type="PROSITE-ProRule" id="PRU00259"/>
    </source>
</evidence>
<dbReference type="PANTHER" id="PTHR23316">
    <property type="entry name" value="IMPORTIN ALPHA"/>
    <property type="match status" value="1"/>
</dbReference>
<protein>
    <recommendedName>
        <fullName evidence="5">Importin subunit alpha</fullName>
    </recommendedName>
</protein>
<proteinExistence type="inferred from homology"/>
<dbReference type="GO" id="GO:0005634">
    <property type="term" value="C:nucleus"/>
    <property type="evidence" value="ECO:0007669"/>
    <property type="project" value="UniProtKB-ARBA"/>
</dbReference>
<dbReference type="InterPro" id="IPR000225">
    <property type="entry name" value="Armadillo"/>
</dbReference>
<name>A0AAV7K5Q9_9METZ</name>
<comment type="similarity">
    <text evidence="1 5">Belongs to the importin alpha family.</text>
</comment>
<dbReference type="GO" id="GO:0006606">
    <property type="term" value="P:protein import into nucleus"/>
    <property type="evidence" value="ECO:0007669"/>
    <property type="project" value="InterPro"/>
</dbReference>
<dbReference type="InterPro" id="IPR032413">
    <property type="entry name" value="Arm_3"/>
</dbReference>
<dbReference type="InterPro" id="IPR016024">
    <property type="entry name" value="ARM-type_fold"/>
</dbReference>
<dbReference type="InterPro" id="IPR011989">
    <property type="entry name" value="ARM-like"/>
</dbReference>
<dbReference type="Pfam" id="PF16186">
    <property type="entry name" value="Arm_3"/>
    <property type="match status" value="1"/>
</dbReference>
<keyword evidence="2 5" id="KW-0813">Transport</keyword>
<dbReference type="GO" id="GO:0061608">
    <property type="term" value="F:nuclear import signal receptor activity"/>
    <property type="evidence" value="ECO:0007669"/>
    <property type="project" value="InterPro"/>
</dbReference>
<evidence type="ECO:0000256" key="2">
    <source>
        <dbReference type="ARBA" id="ARBA00022448"/>
    </source>
</evidence>
<evidence type="ECO:0000256" key="5">
    <source>
        <dbReference type="PIRNR" id="PIRNR005673"/>
    </source>
</evidence>
<dbReference type="Proteomes" id="UP001165289">
    <property type="component" value="Unassembled WGS sequence"/>
</dbReference>
<feature type="repeat" description="ARM" evidence="6">
    <location>
        <begin position="107"/>
        <end position="149"/>
    </location>
</feature>
<feature type="repeat" description="ARM" evidence="6">
    <location>
        <begin position="318"/>
        <end position="346"/>
    </location>
</feature>
<feature type="repeat" description="ARM" evidence="6">
    <location>
        <begin position="234"/>
        <end position="276"/>
    </location>
</feature>
<dbReference type="PIRSF" id="PIRSF005673">
    <property type="entry name" value="Importin_alpha"/>
    <property type="match status" value="1"/>
</dbReference>
<dbReference type="FunFam" id="1.25.10.10:FF:000009">
    <property type="entry name" value="Importin subunit alpha"/>
    <property type="match status" value="1"/>
</dbReference>
<comment type="caution">
    <text evidence="7">The sequence shown here is derived from an EMBL/GenBank/DDBJ whole genome shotgun (WGS) entry which is preliminary data.</text>
</comment>
<reference evidence="7 8" key="1">
    <citation type="journal article" date="2023" name="BMC Biol.">
        <title>The compact genome of the sponge Oopsacas minuta (Hexactinellida) is lacking key metazoan core genes.</title>
        <authorList>
            <person name="Santini S."/>
            <person name="Schenkelaars Q."/>
            <person name="Jourda C."/>
            <person name="Duchesne M."/>
            <person name="Belahbib H."/>
            <person name="Rocher C."/>
            <person name="Selva M."/>
            <person name="Riesgo A."/>
            <person name="Vervoort M."/>
            <person name="Leys S.P."/>
            <person name="Kodjabachian L."/>
            <person name="Le Bivic A."/>
            <person name="Borchiellini C."/>
            <person name="Claverie J.M."/>
            <person name="Renard E."/>
        </authorList>
    </citation>
    <scope>NUCLEOTIDE SEQUENCE [LARGE SCALE GENOMIC DNA]</scope>
    <source>
        <strain evidence="7">SPO-2</strain>
    </source>
</reference>